<dbReference type="PANTHER" id="PTHR30290:SF83">
    <property type="entry name" value="ABC TRANSPORTER SUBSTRATE-BINDING PROTEIN"/>
    <property type="match status" value="1"/>
</dbReference>
<dbReference type="PROSITE" id="PS51257">
    <property type="entry name" value="PROKAR_LIPOPROTEIN"/>
    <property type="match status" value="1"/>
</dbReference>
<dbReference type="InterPro" id="IPR030678">
    <property type="entry name" value="Peptide/Ni-bd"/>
</dbReference>
<dbReference type="EMBL" id="SMKA01000038">
    <property type="protein sequence ID" value="TDC30974.1"/>
    <property type="molecule type" value="Genomic_DNA"/>
</dbReference>
<evidence type="ECO:0000313" key="5">
    <source>
        <dbReference type="Proteomes" id="UP000295075"/>
    </source>
</evidence>
<keyword evidence="5" id="KW-1185">Reference proteome</keyword>
<reference evidence="4 5" key="1">
    <citation type="submission" date="2019-03" db="EMBL/GenBank/DDBJ databases">
        <title>Draft genome sequences of novel Actinobacteria.</title>
        <authorList>
            <person name="Sahin N."/>
            <person name="Ay H."/>
            <person name="Saygin H."/>
        </authorList>
    </citation>
    <scope>NUCLEOTIDE SEQUENCE [LARGE SCALE GENOMIC DNA]</scope>
    <source>
        <strain evidence="4 5">JCM 30547</strain>
    </source>
</reference>
<evidence type="ECO:0000256" key="1">
    <source>
        <dbReference type="SAM" id="MobiDB-lite"/>
    </source>
</evidence>
<keyword evidence="2" id="KW-0732">Signal</keyword>
<dbReference type="Pfam" id="PF00496">
    <property type="entry name" value="SBP_bac_5"/>
    <property type="match status" value="1"/>
</dbReference>
<feature type="signal peptide" evidence="2">
    <location>
        <begin position="1"/>
        <end position="21"/>
    </location>
</feature>
<dbReference type="Gene3D" id="3.40.190.10">
    <property type="entry name" value="Periplasmic binding protein-like II"/>
    <property type="match status" value="1"/>
</dbReference>
<evidence type="ECO:0000256" key="2">
    <source>
        <dbReference type="SAM" id="SignalP"/>
    </source>
</evidence>
<dbReference type="Gene3D" id="3.10.105.10">
    <property type="entry name" value="Dipeptide-binding Protein, Domain 3"/>
    <property type="match status" value="1"/>
</dbReference>
<dbReference type="SUPFAM" id="SSF53850">
    <property type="entry name" value="Periplasmic binding protein-like II"/>
    <property type="match status" value="1"/>
</dbReference>
<feature type="region of interest" description="Disordered" evidence="1">
    <location>
        <begin position="21"/>
        <end position="60"/>
    </location>
</feature>
<evidence type="ECO:0000259" key="3">
    <source>
        <dbReference type="Pfam" id="PF00496"/>
    </source>
</evidence>
<protein>
    <submittedName>
        <fullName evidence="4">ABC transporter substrate-binding protein</fullName>
    </submittedName>
</protein>
<evidence type="ECO:0000313" key="4">
    <source>
        <dbReference type="EMBL" id="TDC30974.1"/>
    </source>
</evidence>
<dbReference type="AlphaFoldDB" id="A0A4R4Q738"/>
<sequence length="585" mass="63954">MQWKRLTVVATTVLLAAVACGSPSSNNNQGDRKPGQLGGGTQQKITDPTAKGPAADAPDARKGGIITVLSDATPDTFDPTNTFYTDGTAIEKLVFRALTQYKIVDKKPVLVPDLAADLGTRSADGLTWTFKLKSGIKYHDGTPVKAEDYAYAIKRSFAHELYDAGPSYQLQYFKDGGKYKGPYTENGQNYAGVETPDDRTLIIHLAKPFDDLPYYASFPMFTPIPQAKDTKKNYEQKPMTTGPYQVASYTAGSELKLTKNPNWDPNTDPVRHQYVDGFTFRFGQDKLKVQRQVLSSAGPDANALNYSDLDVSLLPEVKDRSQLVTGPTPCTIMFTMDSRKIPLEVRRLVAKAYPYDGLRLVSGLTPDSAVPASTILPPTMPGFEKFELPGLNGTGKGASDPAIATEVKDALAKLGKADFELSWYFSNDDQIATQVNQLRTQAFTAAGFKVRSIGVPKARIRALRGDQNGPVNTGKDPAGWCADWPEPTSVIPVLFKSDAIDLGNSSGQLQDKALDAEIERVAALPPEQRVKEWTKVDRLILEKYLPVLPLYYPQDNMPIGKNIGNAISDPTIGVIEFSSLFLKQP</sequence>
<organism evidence="4 5">
    <name type="scientific">Kribbella albertanoniae</name>
    <dbReference type="NCBI Taxonomy" id="1266829"/>
    <lineage>
        <taxon>Bacteria</taxon>
        <taxon>Bacillati</taxon>
        <taxon>Actinomycetota</taxon>
        <taxon>Actinomycetes</taxon>
        <taxon>Propionibacteriales</taxon>
        <taxon>Kribbellaceae</taxon>
        <taxon>Kribbella</taxon>
    </lineage>
</organism>
<dbReference type="InterPro" id="IPR000914">
    <property type="entry name" value="SBP_5_dom"/>
</dbReference>
<dbReference type="InterPro" id="IPR039424">
    <property type="entry name" value="SBP_5"/>
</dbReference>
<comment type="caution">
    <text evidence="4">The sequence shown here is derived from an EMBL/GenBank/DDBJ whole genome shotgun (WGS) entry which is preliminary data.</text>
</comment>
<accession>A0A4R4Q738</accession>
<dbReference type="GO" id="GO:0043190">
    <property type="term" value="C:ATP-binding cassette (ABC) transporter complex"/>
    <property type="evidence" value="ECO:0007669"/>
    <property type="project" value="InterPro"/>
</dbReference>
<dbReference type="PIRSF" id="PIRSF002741">
    <property type="entry name" value="MppA"/>
    <property type="match status" value="1"/>
</dbReference>
<dbReference type="GO" id="GO:0015833">
    <property type="term" value="P:peptide transport"/>
    <property type="evidence" value="ECO:0007669"/>
    <property type="project" value="TreeGrafter"/>
</dbReference>
<dbReference type="Proteomes" id="UP000295075">
    <property type="component" value="Unassembled WGS sequence"/>
</dbReference>
<proteinExistence type="predicted"/>
<dbReference type="GO" id="GO:0042597">
    <property type="term" value="C:periplasmic space"/>
    <property type="evidence" value="ECO:0007669"/>
    <property type="project" value="UniProtKB-ARBA"/>
</dbReference>
<dbReference type="PANTHER" id="PTHR30290">
    <property type="entry name" value="PERIPLASMIC BINDING COMPONENT OF ABC TRANSPORTER"/>
    <property type="match status" value="1"/>
</dbReference>
<dbReference type="GO" id="GO:1904680">
    <property type="term" value="F:peptide transmembrane transporter activity"/>
    <property type="evidence" value="ECO:0007669"/>
    <property type="project" value="TreeGrafter"/>
</dbReference>
<feature type="chain" id="PRO_5038795718" evidence="2">
    <location>
        <begin position="22"/>
        <end position="585"/>
    </location>
</feature>
<dbReference type="OrthoDB" id="9796817at2"/>
<name>A0A4R4Q738_9ACTN</name>
<feature type="domain" description="Solute-binding protein family 5" evidence="3">
    <location>
        <begin position="110"/>
        <end position="498"/>
    </location>
</feature>
<dbReference type="RefSeq" id="WP_132405851.1">
    <property type="nucleotide sequence ID" value="NZ_SMKA01000038.1"/>
</dbReference>
<gene>
    <name evidence="4" type="ORF">E1261_11995</name>
</gene>